<dbReference type="PANTHER" id="PTHR21398">
    <property type="entry name" value="AGAP007094-PA"/>
    <property type="match status" value="1"/>
</dbReference>
<protein>
    <submittedName>
        <fullName evidence="3">Uncharacterized protein</fullName>
    </submittedName>
</protein>
<accession>A0ABY6KZP5</accession>
<feature type="compositionally biased region" description="Low complexity" evidence="1">
    <location>
        <begin position="216"/>
        <end position="226"/>
    </location>
</feature>
<proteinExistence type="predicted"/>
<organism evidence="3 4">
    <name type="scientific">Cordylochernes scorpioides</name>
    <dbReference type="NCBI Taxonomy" id="51811"/>
    <lineage>
        <taxon>Eukaryota</taxon>
        <taxon>Metazoa</taxon>
        <taxon>Ecdysozoa</taxon>
        <taxon>Arthropoda</taxon>
        <taxon>Chelicerata</taxon>
        <taxon>Arachnida</taxon>
        <taxon>Pseudoscorpiones</taxon>
        <taxon>Cheliferoidea</taxon>
        <taxon>Chernetidae</taxon>
        <taxon>Cordylochernes</taxon>
    </lineage>
</organism>
<dbReference type="PANTHER" id="PTHR21398:SF6">
    <property type="entry name" value="AGAP007094-PA"/>
    <property type="match status" value="1"/>
</dbReference>
<feature type="region of interest" description="Disordered" evidence="1">
    <location>
        <begin position="210"/>
        <end position="238"/>
    </location>
</feature>
<gene>
    <name evidence="3" type="ORF">LAZ67_11003183</name>
</gene>
<keyword evidence="2" id="KW-0732">Signal</keyword>
<dbReference type="Proteomes" id="UP001235939">
    <property type="component" value="Chromosome 11"/>
</dbReference>
<evidence type="ECO:0000313" key="3">
    <source>
        <dbReference type="EMBL" id="UYV74351.1"/>
    </source>
</evidence>
<evidence type="ECO:0000313" key="4">
    <source>
        <dbReference type="Proteomes" id="UP001235939"/>
    </source>
</evidence>
<feature type="chain" id="PRO_5046722379" evidence="2">
    <location>
        <begin position="21"/>
        <end position="250"/>
    </location>
</feature>
<evidence type="ECO:0000256" key="1">
    <source>
        <dbReference type="SAM" id="MobiDB-lite"/>
    </source>
</evidence>
<dbReference type="SMART" id="SM00718">
    <property type="entry name" value="DM4_12"/>
    <property type="match status" value="1"/>
</dbReference>
<dbReference type="InterPro" id="IPR006631">
    <property type="entry name" value="DM4_12"/>
</dbReference>
<reference evidence="3 4" key="1">
    <citation type="submission" date="2022-01" db="EMBL/GenBank/DDBJ databases">
        <title>A chromosomal length assembly of Cordylochernes scorpioides.</title>
        <authorList>
            <person name="Zeh D."/>
            <person name="Zeh J."/>
        </authorList>
    </citation>
    <scope>NUCLEOTIDE SEQUENCE [LARGE SCALE GENOMIC DNA]</scope>
    <source>
        <strain evidence="3">IN4F17</strain>
        <tissue evidence="3">Whole Body</tissue>
    </source>
</reference>
<keyword evidence="4" id="KW-1185">Reference proteome</keyword>
<evidence type="ECO:0000256" key="2">
    <source>
        <dbReference type="SAM" id="SignalP"/>
    </source>
</evidence>
<sequence length="250" mass="27432">MHPVLIGLLGALVFNTFIHSISFKPPPKRNTLAEVNHMEGVLNQMEQLMDLDNFFNSTDPLKRSMGPKPILRSLGAVAAIGGLAFAVGRYANLSAENGLTGVSEYLVNLVEKSMDDVPPIPRLDVQDCIKRAICEAHHQPKKYGLVGMLLQLLFPPYAKTEDSKSAVFKYQLAARYGRKEEANCAVQYDGCMVSVLDITRSLMNSFVSPNSGVPASTSSTSSQRRSFPAPPKHAPPHLFYPQPVAYPWSS</sequence>
<dbReference type="EMBL" id="CP092873">
    <property type="protein sequence ID" value="UYV74351.1"/>
    <property type="molecule type" value="Genomic_DNA"/>
</dbReference>
<dbReference type="Pfam" id="PF07841">
    <property type="entry name" value="DM4_12"/>
    <property type="match status" value="1"/>
</dbReference>
<name>A0ABY6KZP5_9ARAC</name>
<feature type="signal peptide" evidence="2">
    <location>
        <begin position="1"/>
        <end position="20"/>
    </location>
</feature>